<sequence length="59" mass="6616">MEGQNVRWVKKTEVKSEASSAPELATRRKTACVLGNERRERGEKGTRSKESTGSEMGQY</sequence>
<comment type="caution">
    <text evidence="2">The sequence shown here is derived from an EMBL/GenBank/DDBJ whole genome shotgun (WGS) entry which is preliminary data.</text>
</comment>
<reference evidence="2" key="1">
    <citation type="journal article" date="2020" name="bioRxiv">
        <title>Whole genome comparisons of ergot fungi reveals the divergence and evolution of species within the genus Claviceps are the result of varying mechanisms driving genome evolution and host range expansion.</title>
        <authorList>
            <person name="Wyka S.A."/>
            <person name="Mondo S.J."/>
            <person name="Liu M."/>
            <person name="Dettman J."/>
            <person name="Nalam V."/>
            <person name="Broders K.D."/>
        </authorList>
    </citation>
    <scope>NUCLEOTIDE SEQUENCE</scope>
    <source>
        <strain evidence="2">CCC 602</strain>
    </source>
</reference>
<feature type="region of interest" description="Disordered" evidence="1">
    <location>
        <begin position="1"/>
        <end position="59"/>
    </location>
</feature>
<accession>A0A9P7SZ57</accession>
<organism evidence="2 3">
    <name type="scientific">Claviceps pusilla</name>
    <dbReference type="NCBI Taxonomy" id="123648"/>
    <lineage>
        <taxon>Eukaryota</taxon>
        <taxon>Fungi</taxon>
        <taxon>Dikarya</taxon>
        <taxon>Ascomycota</taxon>
        <taxon>Pezizomycotina</taxon>
        <taxon>Sordariomycetes</taxon>
        <taxon>Hypocreomycetidae</taxon>
        <taxon>Hypocreales</taxon>
        <taxon>Clavicipitaceae</taxon>
        <taxon>Claviceps</taxon>
    </lineage>
</organism>
<proteinExistence type="predicted"/>
<name>A0A9P7SZ57_9HYPO</name>
<dbReference type="EMBL" id="SRPW01000617">
    <property type="protein sequence ID" value="KAG6013291.1"/>
    <property type="molecule type" value="Genomic_DNA"/>
</dbReference>
<dbReference type="Proteomes" id="UP000748025">
    <property type="component" value="Unassembled WGS sequence"/>
</dbReference>
<evidence type="ECO:0000256" key="1">
    <source>
        <dbReference type="SAM" id="MobiDB-lite"/>
    </source>
</evidence>
<gene>
    <name evidence="2" type="ORF">E4U43_007373</name>
</gene>
<dbReference type="AlphaFoldDB" id="A0A9P7SZ57"/>
<keyword evidence="3" id="KW-1185">Reference proteome</keyword>
<evidence type="ECO:0000313" key="3">
    <source>
        <dbReference type="Proteomes" id="UP000748025"/>
    </source>
</evidence>
<protein>
    <submittedName>
        <fullName evidence="2">Uncharacterized protein</fullName>
    </submittedName>
</protein>
<feature type="compositionally biased region" description="Basic and acidic residues" evidence="1">
    <location>
        <begin position="36"/>
        <end position="52"/>
    </location>
</feature>
<evidence type="ECO:0000313" key="2">
    <source>
        <dbReference type="EMBL" id="KAG6013291.1"/>
    </source>
</evidence>